<dbReference type="GO" id="GO:0016740">
    <property type="term" value="F:transferase activity"/>
    <property type="evidence" value="ECO:0007669"/>
    <property type="project" value="UniProtKB-KW"/>
</dbReference>
<feature type="non-terminal residue" evidence="1">
    <location>
        <position position="1"/>
    </location>
</feature>
<evidence type="ECO:0000313" key="1">
    <source>
        <dbReference type="EMBL" id="SBP52844.1"/>
    </source>
</evidence>
<keyword evidence="1" id="KW-0808">Transferase</keyword>
<gene>
    <name evidence="1" type="primary">RABGGTB</name>
</gene>
<proteinExistence type="predicted"/>
<accession>A0A1A8ACP0</accession>
<protein>
    <submittedName>
        <fullName evidence="1">Rab geranylgeranyltransferase, beta subunit</fullName>
    </submittedName>
</protein>
<reference evidence="1" key="1">
    <citation type="submission" date="2016-05" db="EMBL/GenBank/DDBJ databases">
        <authorList>
            <person name="Lavstsen T."/>
            <person name="Jespersen J.S."/>
        </authorList>
    </citation>
    <scope>NUCLEOTIDE SEQUENCE</scope>
    <source>
        <tissue evidence="1">Brain</tissue>
    </source>
</reference>
<feature type="non-terminal residue" evidence="1">
    <location>
        <position position="46"/>
    </location>
</feature>
<organism evidence="1">
    <name type="scientific">Nothobranchius furzeri</name>
    <name type="common">Turquoise killifish</name>
    <dbReference type="NCBI Taxonomy" id="105023"/>
    <lineage>
        <taxon>Eukaryota</taxon>
        <taxon>Metazoa</taxon>
        <taxon>Chordata</taxon>
        <taxon>Craniata</taxon>
        <taxon>Vertebrata</taxon>
        <taxon>Euteleostomi</taxon>
        <taxon>Actinopterygii</taxon>
        <taxon>Neopterygii</taxon>
        <taxon>Teleostei</taxon>
        <taxon>Neoteleostei</taxon>
        <taxon>Acanthomorphata</taxon>
        <taxon>Ovalentaria</taxon>
        <taxon>Atherinomorphae</taxon>
        <taxon>Cyprinodontiformes</taxon>
        <taxon>Nothobranchiidae</taxon>
        <taxon>Nothobranchius</taxon>
    </lineage>
</organism>
<reference evidence="1" key="2">
    <citation type="submission" date="2016-06" db="EMBL/GenBank/DDBJ databases">
        <title>The genome of a short-lived fish provides insights into sex chromosome evolution and the genetic control of aging.</title>
        <authorList>
            <person name="Reichwald K."/>
            <person name="Felder M."/>
            <person name="Petzold A."/>
            <person name="Koch P."/>
            <person name="Groth M."/>
            <person name="Platzer M."/>
        </authorList>
    </citation>
    <scope>NUCLEOTIDE SEQUENCE</scope>
    <source>
        <tissue evidence="1">Brain</tissue>
    </source>
</reference>
<dbReference type="AlphaFoldDB" id="A0A1A8ACP0"/>
<name>A0A1A8ACP0_NOTFU</name>
<dbReference type="EMBL" id="HADY01014359">
    <property type="protein sequence ID" value="SBP52844.1"/>
    <property type="molecule type" value="Transcribed_RNA"/>
</dbReference>
<sequence>KVIFTKQSSSLEKPAQQTLRCLRIRSCIWNCAQALTIRLFKDLYRN</sequence>